<dbReference type="Gene3D" id="3.90.550.10">
    <property type="entry name" value="Spore Coat Polysaccharide Biosynthesis Protein SpsA, Chain A"/>
    <property type="match status" value="1"/>
</dbReference>
<keyword evidence="12" id="KW-1185">Reference proteome</keyword>
<comment type="function">
    <text evidence="6">Catalyzes the glycosylation of 4,4'-diaponeurosporenoate, i.e. the esterification of glucose at the C1'' position with the carboxyl group of 4,4'-diaponeurosporenic acid, to form glycosyl-4,4'-diaponeurosporenoate. This is a step in the biosynthesis of staphyloxanthin, an orange pigment present in most staphylococci strains.</text>
</comment>
<dbReference type="Pfam" id="PF00535">
    <property type="entry name" value="Glycos_transf_2"/>
    <property type="match status" value="1"/>
</dbReference>
<dbReference type="RefSeq" id="WP_203943798.1">
    <property type="nucleotide sequence ID" value="NZ_BOOR01000010.1"/>
</dbReference>
<dbReference type="PANTHER" id="PTHR43646:SF2">
    <property type="entry name" value="GLYCOSYLTRANSFERASE 2-LIKE DOMAIN-CONTAINING PROTEIN"/>
    <property type="match status" value="1"/>
</dbReference>
<comment type="caution">
    <text evidence="11">The sequence shown here is derived from an EMBL/GenBank/DDBJ whole genome shotgun (WGS) entry which is preliminary data.</text>
</comment>
<keyword evidence="3" id="KW-0328">Glycosyltransferase</keyword>
<dbReference type="Proteomes" id="UP000605992">
    <property type="component" value="Unassembled WGS sequence"/>
</dbReference>
<evidence type="ECO:0000256" key="7">
    <source>
        <dbReference type="ARBA" id="ARBA00037904"/>
    </source>
</evidence>
<evidence type="ECO:0000313" key="11">
    <source>
        <dbReference type="EMBL" id="GII53538.1"/>
    </source>
</evidence>
<evidence type="ECO:0000256" key="5">
    <source>
        <dbReference type="ARBA" id="ARBA00023136"/>
    </source>
</evidence>
<dbReference type="SUPFAM" id="SSF53448">
    <property type="entry name" value="Nucleotide-diphospho-sugar transferases"/>
    <property type="match status" value="1"/>
</dbReference>
<evidence type="ECO:0000256" key="2">
    <source>
        <dbReference type="ARBA" id="ARBA00022475"/>
    </source>
</evidence>
<comment type="pathway">
    <text evidence="7">Carotenoid biosynthesis; staphyloxanthin biosynthesis; staphyloxanthin from farnesyl diphosphate: step 4/5.</text>
</comment>
<evidence type="ECO:0000256" key="9">
    <source>
        <dbReference type="ARBA" id="ARBA00040345"/>
    </source>
</evidence>
<feature type="domain" description="Glycosyltransferase 2-like" evidence="10">
    <location>
        <begin position="5"/>
        <end position="96"/>
    </location>
</feature>
<gene>
    <name evidence="11" type="ORF">Pth03_19270</name>
</gene>
<evidence type="ECO:0000256" key="3">
    <source>
        <dbReference type="ARBA" id="ARBA00022676"/>
    </source>
</evidence>
<evidence type="ECO:0000256" key="1">
    <source>
        <dbReference type="ARBA" id="ARBA00004236"/>
    </source>
</evidence>
<protein>
    <recommendedName>
        <fullName evidence="9">4,4'-diaponeurosporenoate glycosyltransferase</fullName>
    </recommendedName>
</protein>
<evidence type="ECO:0000256" key="8">
    <source>
        <dbReference type="ARBA" id="ARBA00038120"/>
    </source>
</evidence>
<accession>A0A8J3XXW2</accession>
<sequence length="285" mass="30594">MTSASVIIPAHNEARVIGRLLTGLLGEATPDEFDVVVVANGCDDDTAQIARDHGARVIETPIPSKREALRLGDEAAAGFPRIYVDADVELTTAGLRALRDTLTGSSGPLAAAPDRALVLRDRPWPVRAYYAVWTRLPAVREGLFGRGVIAVSEEGNRRIMDLPPVMGDDLAASLAFTPAERRVVRTAHAVIHPPRTLADLLRRRVRAVTVVAEIDQGPIGQGPTSGGQHARTGLSDLAGIGGRAPWLLPHLGVFLAVTVVARARARRAVKAKDYTTWLRDESSRI</sequence>
<organism evidence="11 12">
    <name type="scientific">Planotetraspora thailandica</name>
    <dbReference type="NCBI Taxonomy" id="487172"/>
    <lineage>
        <taxon>Bacteria</taxon>
        <taxon>Bacillati</taxon>
        <taxon>Actinomycetota</taxon>
        <taxon>Actinomycetes</taxon>
        <taxon>Streptosporangiales</taxon>
        <taxon>Streptosporangiaceae</taxon>
        <taxon>Planotetraspora</taxon>
    </lineage>
</organism>
<dbReference type="GO" id="GO:0005886">
    <property type="term" value="C:plasma membrane"/>
    <property type="evidence" value="ECO:0007669"/>
    <property type="project" value="UniProtKB-SubCell"/>
</dbReference>
<reference evidence="11" key="1">
    <citation type="submission" date="2021-01" db="EMBL/GenBank/DDBJ databases">
        <title>Whole genome shotgun sequence of Planotetraspora thailandica NBRC 104271.</title>
        <authorList>
            <person name="Komaki H."/>
            <person name="Tamura T."/>
        </authorList>
    </citation>
    <scope>NUCLEOTIDE SEQUENCE</scope>
    <source>
        <strain evidence="11">NBRC 104271</strain>
    </source>
</reference>
<keyword evidence="4" id="KW-0808">Transferase</keyword>
<evidence type="ECO:0000259" key="10">
    <source>
        <dbReference type="Pfam" id="PF00535"/>
    </source>
</evidence>
<evidence type="ECO:0000313" key="12">
    <source>
        <dbReference type="Proteomes" id="UP000605992"/>
    </source>
</evidence>
<name>A0A8J3XXW2_9ACTN</name>
<dbReference type="EMBL" id="BOOR01000010">
    <property type="protein sequence ID" value="GII53538.1"/>
    <property type="molecule type" value="Genomic_DNA"/>
</dbReference>
<dbReference type="InterPro" id="IPR001173">
    <property type="entry name" value="Glyco_trans_2-like"/>
</dbReference>
<evidence type="ECO:0000256" key="6">
    <source>
        <dbReference type="ARBA" id="ARBA00037281"/>
    </source>
</evidence>
<dbReference type="PANTHER" id="PTHR43646">
    <property type="entry name" value="GLYCOSYLTRANSFERASE"/>
    <property type="match status" value="1"/>
</dbReference>
<dbReference type="AlphaFoldDB" id="A0A8J3XXW2"/>
<keyword evidence="2" id="KW-1003">Cell membrane</keyword>
<comment type="similarity">
    <text evidence="8">Belongs to the glycosyltransferase 2 family. CrtQ subfamily.</text>
</comment>
<evidence type="ECO:0000256" key="4">
    <source>
        <dbReference type="ARBA" id="ARBA00022679"/>
    </source>
</evidence>
<comment type="subcellular location">
    <subcellularLocation>
        <location evidence="1">Cell membrane</location>
    </subcellularLocation>
</comment>
<proteinExistence type="inferred from homology"/>
<dbReference type="GO" id="GO:0016757">
    <property type="term" value="F:glycosyltransferase activity"/>
    <property type="evidence" value="ECO:0007669"/>
    <property type="project" value="UniProtKB-KW"/>
</dbReference>
<dbReference type="InterPro" id="IPR029044">
    <property type="entry name" value="Nucleotide-diphossugar_trans"/>
</dbReference>
<keyword evidence="5" id="KW-0472">Membrane</keyword>